<dbReference type="AlphaFoldDB" id="A0AAE0C6R4"/>
<evidence type="ECO:0000313" key="5">
    <source>
        <dbReference type="EMBL" id="KAK3248925.1"/>
    </source>
</evidence>
<accession>A0AAE0C6R4</accession>
<evidence type="ECO:0000313" key="4">
    <source>
        <dbReference type="EMBL" id="KAK3248924.1"/>
    </source>
</evidence>
<keyword evidence="6" id="KW-1185">Reference proteome</keyword>
<dbReference type="Pfam" id="PF13920">
    <property type="entry name" value="zf-C3HC4_3"/>
    <property type="match status" value="1"/>
</dbReference>
<evidence type="ECO:0000256" key="1">
    <source>
        <dbReference type="PROSITE-ProRule" id="PRU00175"/>
    </source>
</evidence>
<keyword evidence="1" id="KW-0479">Metal-binding</keyword>
<evidence type="ECO:0000259" key="3">
    <source>
        <dbReference type="PROSITE" id="PS50089"/>
    </source>
</evidence>
<gene>
    <name evidence="5" type="ORF">CYMTET_41629</name>
    <name evidence="4" type="ORF">CYMTET_41630</name>
</gene>
<reference evidence="4" key="2">
    <citation type="submission" date="2023-06" db="EMBL/GenBank/DDBJ databases">
        <title>Long-read-based genome assembly of the green algal bacterivore Cymbomonas tetramitiformis.</title>
        <authorList>
            <person name="Gyaltshen Y."/>
            <person name="Rozenberg A."/>
            <person name="Paasch A."/>
            <person name="Burns J.A."/>
            <person name="Warring S."/>
            <person name="Larson R."/>
            <person name="Maurer-Alcala X."/>
            <person name="Dacks J."/>
            <person name="Kim E."/>
        </authorList>
    </citation>
    <scope>NUCLEOTIDE SEQUENCE</scope>
    <source>
        <strain evidence="4">PLY_AMNH</strain>
    </source>
</reference>
<dbReference type="PANTHER" id="PTHR33119:SF1">
    <property type="entry name" value="FE2OG DIOXYGENASE DOMAIN-CONTAINING PROTEIN"/>
    <property type="match status" value="1"/>
</dbReference>
<comment type="caution">
    <text evidence="4">The sequence shown here is derived from an EMBL/GenBank/DDBJ whole genome shotgun (WGS) entry which is preliminary data.</text>
</comment>
<protein>
    <recommendedName>
        <fullName evidence="3">RING-type domain-containing protein</fullName>
    </recommendedName>
</protein>
<dbReference type="EMBL" id="LGRX02027693">
    <property type="protein sequence ID" value="KAK3248925.1"/>
    <property type="molecule type" value="Genomic_DNA"/>
</dbReference>
<dbReference type="PANTHER" id="PTHR33119">
    <property type="entry name" value="IFI3P"/>
    <property type="match status" value="1"/>
</dbReference>
<dbReference type="InterPro" id="IPR013083">
    <property type="entry name" value="Znf_RING/FYVE/PHD"/>
</dbReference>
<dbReference type="GO" id="GO:0008270">
    <property type="term" value="F:zinc ion binding"/>
    <property type="evidence" value="ECO:0007669"/>
    <property type="project" value="UniProtKB-KW"/>
</dbReference>
<evidence type="ECO:0000313" key="6">
    <source>
        <dbReference type="Proteomes" id="UP001190700"/>
    </source>
</evidence>
<organism evidence="4 6">
    <name type="scientific">Cymbomonas tetramitiformis</name>
    <dbReference type="NCBI Taxonomy" id="36881"/>
    <lineage>
        <taxon>Eukaryota</taxon>
        <taxon>Viridiplantae</taxon>
        <taxon>Chlorophyta</taxon>
        <taxon>Pyramimonadophyceae</taxon>
        <taxon>Pyramimonadales</taxon>
        <taxon>Pyramimonadaceae</taxon>
        <taxon>Cymbomonas</taxon>
    </lineage>
</organism>
<dbReference type="InterPro" id="IPR001841">
    <property type="entry name" value="Znf_RING"/>
</dbReference>
<dbReference type="Gene3D" id="2.60.120.620">
    <property type="entry name" value="q2cbj1_9rhob like domain"/>
    <property type="match status" value="1"/>
</dbReference>
<proteinExistence type="predicted"/>
<evidence type="ECO:0000256" key="2">
    <source>
        <dbReference type="SAM" id="MobiDB-lite"/>
    </source>
</evidence>
<keyword evidence="1" id="KW-0863">Zinc-finger</keyword>
<dbReference type="InterPro" id="IPR025340">
    <property type="entry name" value="DUF4246"/>
</dbReference>
<feature type="region of interest" description="Disordered" evidence="2">
    <location>
        <begin position="506"/>
        <end position="528"/>
    </location>
</feature>
<dbReference type="Proteomes" id="UP001190700">
    <property type="component" value="Unassembled WGS sequence"/>
</dbReference>
<sequence>METTAQTQEAQELTAKAAWDSATNDQAESLCIICLDSARAVRLLPCNHCTTCATCTARLIGSSAERQCPCCRTQFQRVELHALDSEDQSSLERALTYESATGDGLSLKEFLLTTTIEPFVLHADGKIPVTLVQRMGAALEIDALCEGADEASLFSGTRDRYWTDLIDPDLCLTPPGSAELARWQAAEAETDASGVVRWASWVNHLDAARHRPLLADLAAILTLALPQLEDVSGHRLRGKRLQVVVGAFQHMIFSVDQSQQTFYRVSDWHIDGTPEERVVATATCYVEVSTSLVGGGVEFARQAEVWVDEPEATVTVQPTSGSLLVFNNALLRHRVHTISGSGRRRLIVFHLIDPGYRQEPSAATLPRQLCAQRRRESLTALAAAFTEVLHLRAVPPEVLELVWSFASTGATSEELQRRRDDSRRCRLMPRADSTGTLAPRTRRATGTGTLFVSEWQSGTGTSSDFEGTTSPRRTMAPARFATGTFRRTMAPTRYATGTFYRGENNLSISEGMGTPPPASRNERRCSIM</sequence>
<feature type="domain" description="RING-type" evidence="3">
    <location>
        <begin position="31"/>
        <end position="72"/>
    </location>
</feature>
<keyword evidence="1" id="KW-0862">Zinc</keyword>
<dbReference type="SUPFAM" id="SSF57850">
    <property type="entry name" value="RING/U-box"/>
    <property type="match status" value="1"/>
</dbReference>
<dbReference type="PROSITE" id="PS50089">
    <property type="entry name" value="ZF_RING_2"/>
    <property type="match status" value="1"/>
</dbReference>
<dbReference type="EMBL" id="LGRX02027694">
    <property type="protein sequence ID" value="KAK3248924.1"/>
    <property type="molecule type" value="Genomic_DNA"/>
</dbReference>
<name>A0AAE0C6R4_9CHLO</name>
<dbReference type="Gene3D" id="3.30.40.10">
    <property type="entry name" value="Zinc/RING finger domain, C3HC4 (zinc finger)"/>
    <property type="match status" value="1"/>
</dbReference>
<reference evidence="4 6" key="1">
    <citation type="journal article" date="2015" name="Genome Biol. Evol.">
        <title>Comparative Genomics of a Bacterivorous Green Alga Reveals Evolutionary Causalities and Consequences of Phago-Mixotrophic Mode of Nutrition.</title>
        <authorList>
            <person name="Burns J.A."/>
            <person name="Paasch A."/>
            <person name="Narechania A."/>
            <person name="Kim E."/>
        </authorList>
    </citation>
    <scope>NUCLEOTIDE SEQUENCE [LARGE SCALE GENOMIC DNA]</scope>
    <source>
        <strain evidence="4">PLY_AMNH</strain>
    </source>
</reference>